<accession>V4HI16</accession>
<organism evidence="1 2">
    <name type="scientific">Candidatus Halobonum tyrrellensis G22</name>
    <dbReference type="NCBI Taxonomy" id="1324957"/>
    <lineage>
        <taxon>Archaea</taxon>
        <taxon>Methanobacteriati</taxon>
        <taxon>Methanobacteriota</taxon>
        <taxon>Stenosarchaea group</taxon>
        <taxon>Halobacteria</taxon>
        <taxon>Halobacteriales</taxon>
        <taxon>Haloferacaceae</taxon>
        <taxon>Candidatus Halobonum</taxon>
    </lineage>
</organism>
<reference evidence="1 2" key="1">
    <citation type="journal article" date="2013" name="Genome Announc.">
        <title>Draft Genome Sequence of 'Candidatus Halobonum tyrrellensis' Strain G22, Isolated from the Hypersaline Waters of Lake Tyrrell, Australia.</title>
        <authorList>
            <person name="Ugalde J.A."/>
            <person name="Narasingarao P."/>
            <person name="Kuo S."/>
            <person name="Podell S."/>
            <person name="Allen E.E."/>
        </authorList>
    </citation>
    <scope>NUCLEOTIDE SEQUENCE [LARGE SCALE GENOMIC DNA]</scope>
    <source>
        <strain evidence="1 2">G22</strain>
    </source>
</reference>
<dbReference type="InterPro" id="IPR029046">
    <property type="entry name" value="LolA/LolB/LppX"/>
</dbReference>
<dbReference type="STRING" id="1324957.K933_13841"/>
<evidence type="ECO:0000313" key="2">
    <source>
        <dbReference type="Proteomes" id="UP000017840"/>
    </source>
</evidence>
<dbReference type="Proteomes" id="UP000017840">
    <property type="component" value="Unassembled WGS sequence"/>
</dbReference>
<sequence length="254" mass="26536">MRPALPLALLVVLAALAGCGAVPGLGAPPSDERAVAVRADASEYVATAGSYRFKLDGRVSAADGAASRTVRVGAAGNVSLARRVLGTNATTGGRSRRSVVDGYTAYTECAPPWDGWAVETLDRERSWRTHTPLGRQLALLNRTNVYWNGTETVDGTEARVIVGYPSARALRGVASERGGASDLPTSGVRNVTVRLWVADDGRPVRSVVDVEVRADGASANARLATDYRGFGAPVSVSVPNPTGDDRYELGCPGS</sequence>
<proteinExistence type="predicted"/>
<dbReference type="Gene3D" id="2.50.20.20">
    <property type="match status" value="1"/>
</dbReference>
<dbReference type="PROSITE" id="PS51257">
    <property type="entry name" value="PROKAR_LIPOPROTEIN"/>
    <property type="match status" value="1"/>
</dbReference>
<dbReference type="EMBL" id="ASGZ01000057">
    <property type="protein sequence ID" value="ESP87559.1"/>
    <property type="molecule type" value="Genomic_DNA"/>
</dbReference>
<gene>
    <name evidence="1" type="ORF">K933_13841</name>
</gene>
<dbReference type="OrthoDB" id="235527at2157"/>
<evidence type="ECO:0000313" key="1">
    <source>
        <dbReference type="EMBL" id="ESP87559.1"/>
    </source>
</evidence>
<dbReference type="AlphaFoldDB" id="V4HI16"/>
<evidence type="ECO:0008006" key="3">
    <source>
        <dbReference type="Google" id="ProtNLM"/>
    </source>
</evidence>
<dbReference type="SUPFAM" id="SSF89392">
    <property type="entry name" value="Prokaryotic lipoproteins and lipoprotein localization factors"/>
    <property type="match status" value="1"/>
</dbReference>
<comment type="caution">
    <text evidence="1">The sequence shown here is derived from an EMBL/GenBank/DDBJ whole genome shotgun (WGS) entry which is preliminary data.</text>
</comment>
<protein>
    <recommendedName>
        <fullName evidence="3">Lipoprotein</fullName>
    </recommendedName>
</protein>
<name>V4HI16_9EURY</name>
<keyword evidence="2" id="KW-1185">Reference proteome</keyword>
<dbReference type="RefSeq" id="WP_023395342.1">
    <property type="nucleotide sequence ID" value="NZ_ASGZ01000057.1"/>
</dbReference>
<dbReference type="eggNOG" id="arCOG06249">
    <property type="taxonomic scope" value="Archaea"/>
</dbReference>